<dbReference type="PANTHER" id="PTHR12112:SF39">
    <property type="entry name" value="EG:152A3.5 PROTEIN (FBGN0003116_PN PROTEIN)"/>
    <property type="match status" value="1"/>
</dbReference>
<name>A0AAD7UJI0_9STRA</name>
<dbReference type="EMBL" id="JAQMWT010000267">
    <property type="protein sequence ID" value="KAJ8606545.1"/>
    <property type="molecule type" value="Genomic_DNA"/>
</dbReference>
<keyword evidence="7" id="KW-1185">Reference proteome</keyword>
<evidence type="ECO:0000313" key="6">
    <source>
        <dbReference type="EMBL" id="KAJ8606545.1"/>
    </source>
</evidence>
<dbReference type="Gene3D" id="3.90.1640.10">
    <property type="entry name" value="inorganic pyrophosphatase (n-terminal core)"/>
    <property type="match status" value="1"/>
</dbReference>
<dbReference type="InterPro" id="IPR001667">
    <property type="entry name" value="DDH_dom"/>
</dbReference>
<dbReference type="AlphaFoldDB" id="A0AAD7UJI0"/>
<dbReference type="GO" id="GO:0005737">
    <property type="term" value="C:cytoplasm"/>
    <property type="evidence" value="ECO:0007669"/>
    <property type="project" value="InterPro"/>
</dbReference>
<sequence>MKKSWLALLPWSPARGMTTAPWREALVRRKEKWLGGEASVIAVGNSGGDLDSIVSAIATAHLVGGVALAAFGSADLALRRDAALLFAHCGIATRADGSIAELAYVDELGPCRGAKKLALVDHNVADERVLGPLAACPVIAVLDHHADEGRYADAPTRVVDPGCGSACSIVAERILDVGDAPDDLIALLLAAIALDTRGFDPKQRKYSERDIRVATAILDRLTGGARFIELRERPLPSSLDLGGAKTVVDLSKALLEARKDVADLDAAQLLRMDYKQAKGGHLEIGCAGVLVDLYELLSRADGRLPEVLREMAAARRVDIMFAMTLASHRDAKTGEPKDRKRKAIVYLPVGNGLLRESRVLEQNLERLPRDLPPDLAELPLFQSQRIVEQGFQAHFADLDNDGLRFSLVPCEVTRKTVLPTLLYFCGQLQ</sequence>
<dbReference type="InterPro" id="IPR038763">
    <property type="entry name" value="DHH_sf"/>
</dbReference>
<dbReference type="InterPro" id="IPR004097">
    <property type="entry name" value="DHHA2"/>
</dbReference>
<keyword evidence="3" id="KW-0378">Hydrolase</keyword>
<comment type="caution">
    <text evidence="6">The sequence shown here is derived from an EMBL/GenBank/DDBJ whole genome shotgun (WGS) entry which is preliminary data.</text>
</comment>
<dbReference type="SMART" id="SM01131">
    <property type="entry name" value="DHHA2"/>
    <property type="match status" value="1"/>
</dbReference>
<keyword evidence="2" id="KW-0479">Metal-binding</keyword>
<dbReference type="SUPFAM" id="SSF64182">
    <property type="entry name" value="DHH phosphoesterases"/>
    <property type="match status" value="1"/>
</dbReference>
<protein>
    <recommendedName>
        <fullName evidence="5">DHHA2 domain-containing protein</fullName>
    </recommendedName>
</protein>
<evidence type="ECO:0000259" key="5">
    <source>
        <dbReference type="SMART" id="SM01131"/>
    </source>
</evidence>
<feature type="domain" description="DHHA2" evidence="5">
    <location>
        <begin position="251"/>
        <end position="425"/>
    </location>
</feature>
<dbReference type="InterPro" id="IPR038222">
    <property type="entry name" value="DHHA2_dom_sf"/>
</dbReference>
<keyword evidence="4" id="KW-0464">Manganese</keyword>
<evidence type="ECO:0000256" key="3">
    <source>
        <dbReference type="ARBA" id="ARBA00022801"/>
    </source>
</evidence>
<dbReference type="Proteomes" id="UP001230188">
    <property type="component" value="Unassembled WGS sequence"/>
</dbReference>
<dbReference type="GO" id="GO:0004309">
    <property type="term" value="F:exopolyphosphatase activity"/>
    <property type="evidence" value="ECO:0007669"/>
    <property type="project" value="TreeGrafter"/>
</dbReference>
<gene>
    <name evidence="6" type="ORF">CTAYLR_010407</name>
</gene>
<evidence type="ECO:0000313" key="7">
    <source>
        <dbReference type="Proteomes" id="UP001230188"/>
    </source>
</evidence>
<dbReference type="Gene3D" id="3.10.310.20">
    <property type="entry name" value="DHHA2 domain"/>
    <property type="match status" value="1"/>
</dbReference>
<evidence type="ECO:0000256" key="4">
    <source>
        <dbReference type="ARBA" id="ARBA00023211"/>
    </source>
</evidence>
<organism evidence="6 7">
    <name type="scientific">Chrysophaeum taylorii</name>
    <dbReference type="NCBI Taxonomy" id="2483200"/>
    <lineage>
        <taxon>Eukaryota</taxon>
        <taxon>Sar</taxon>
        <taxon>Stramenopiles</taxon>
        <taxon>Ochrophyta</taxon>
        <taxon>Pelagophyceae</taxon>
        <taxon>Pelagomonadales</taxon>
        <taxon>Pelagomonadaceae</taxon>
        <taxon>Chrysophaeum</taxon>
    </lineage>
</organism>
<evidence type="ECO:0000256" key="1">
    <source>
        <dbReference type="ARBA" id="ARBA00001936"/>
    </source>
</evidence>
<dbReference type="Pfam" id="PF02833">
    <property type="entry name" value="DHHA2"/>
    <property type="match status" value="1"/>
</dbReference>
<reference evidence="6" key="1">
    <citation type="submission" date="2023-01" db="EMBL/GenBank/DDBJ databases">
        <title>Metagenome sequencing of chrysophaentin producing Chrysophaeum taylorii.</title>
        <authorList>
            <person name="Davison J."/>
            <person name="Bewley C."/>
        </authorList>
    </citation>
    <scope>NUCLEOTIDE SEQUENCE</scope>
    <source>
        <strain evidence="6">NIES-1699</strain>
    </source>
</reference>
<dbReference type="GO" id="GO:0046872">
    <property type="term" value="F:metal ion binding"/>
    <property type="evidence" value="ECO:0007669"/>
    <property type="project" value="UniProtKB-KW"/>
</dbReference>
<accession>A0AAD7UJI0</accession>
<evidence type="ECO:0000256" key="2">
    <source>
        <dbReference type="ARBA" id="ARBA00022723"/>
    </source>
</evidence>
<dbReference type="PANTHER" id="PTHR12112">
    <property type="entry name" value="BNIP - RELATED"/>
    <property type="match status" value="1"/>
</dbReference>
<comment type="cofactor">
    <cofactor evidence="1">
        <name>Mn(2+)</name>
        <dbReference type="ChEBI" id="CHEBI:29035"/>
    </cofactor>
</comment>
<proteinExistence type="predicted"/>
<dbReference type="Pfam" id="PF01368">
    <property type="entry name" value="DHH"/>
    <property type="match status" value="1"/>
</dbReference>